<evidence type="ECO:0000313" key="3">
    <source>
        <dbReference type="Proteomes" id="UP000653305"/>
    </source>
</evidence>
<name>A0A830CCV0_9LAMI</name>
<comment type="caution">
    <text evidence="2">The sequence shown here is derived from an EMBL/GenBank/DDBJ whole genome shotgun (WGS) entry which is preliminary data.</text>
</comment>
<gene>
    <name evidence="2" type="ORF">PHJA_001529600</name>
</gene>
<dbReference type="Proteomes" id="UP000653305">
    <property type="component" value="Unassembled WGS sequence"/>
</dbReference>
<proteinExistence type="predicted"/>
<sequence>MSVTITAFTDNTYEYSVKSPKVSWYLKKASGIENGSGRPCHVTASTITPKHV</sequence>
<dbReference type="GO" id="GO:0003735">
    <property type="term" value="F:structural constituent of ribosome"/>
    <property type="evidence" value="ECO:0007669"/>
    <property type="project" value="InterPro"/>
</dbReference>
<accession>A0A830CCV0</accession>
<dbReference type="GO" id="GO:0006412">
    <property type="term" value="P:translation"/>
    <property type="evidence" value="ECO:0007669"/>
    <property type="project" value="InterPro"/>
</dbReference>
<organism evidence="2 3">
    <name type="scientific">Phtheirospermum japonicum</name>
    <dbReference type="NCBI Taxonomy" id="374723"/>
    <lineage>
        <taxon>Eukaryota</taxon>
        <taxon>Viridiplantae</taxon>
        <taxon>Streptophyta</taxon>
        <taxon>Embryophyta</taxon>
        <taxon>Tracheophyta</taxon>
        <taxon>Spermatophyta</taxon>
        <taxon>Magnoliopsida</taxon>
        <taxon>eudicotyledons</taxon>
        <taxon>Gunneridae</taxon>
        <taxon>Pentapetalae</taxon>
        <taxon>asterids</taxon>
        <taxon>lamiids</taxon>
        <taxon>Lamiales</taxon>
        <taxon>Orobanchaceae</taxon>
        <taxon>Orobanchaceae incertae sedis</taxon>
        <taxon>Phtheirospermum</taxon>
    </lineage>
</organism>
<evidence type="ECO:0000313" key="2">
    <source>
        <dbReference type="EMBL" id="GFP93853.1"/>
    </source>
</evidence>
<keyword evidence="3" id="KW-1185">Reference proteome</keyword>
<keyword evidence="2" id="KW-0687">Ribonucleoprotein</keyword>
<feature type="domain" description="Large ribosomal subunit protein uL11 C-terminal" evidence="1">
    <location>
        <begin position="18"/>
        <end position="52"/>
    </location>
</feature>
<dbReference type="InterPro" id="IPR020783">
    <property type="entry name" value="Ribosomal_uL11_C"/>
</dbReference>
<dbReference type="GO" id="GO:0005840">
    <property type="term" value="C:ribosome"/>
    <property type="evidence" value="ECO:0007669"/>
    <property type="project" value="UniProtKB-KW"/>
</dbReference>
<dbReference type="OrthoDB" id="1091498at2759"/>
<dbReference type="EMBL" id="BMAC01000327">
    <property type="protein sequence ID" value="GFP93853.1"/>
    <property type="molecule type" value="Genomic_DNA"/>
</dbReference>
<dbReference type="Gene3D" id="1.10.10.250">
    <property type="entry name" value="Ribosomal protein L11, C-terminal domain"/>
    <property type="match status" value="1"/>
</dbReference>
<protein>
    <submittedName>
        <fullName evidence="2">50S ribosomal protein l11</fullName>
    </submittedName>
</protein>
<dbReference type="Pfam" id="PF00298">
    <property type="entry name" value="Ribosomal_L11"/>
    <property type="match status" value="1"/>
</dbReference>
<dbReference type="SUPFAM" id="SSF46906">
    <property type="entry name" value="Ribosomal protein L11, C-terminal domain"/>
    <property type="match status" value="1"/>
</dbReference>
<evidence type="ECO:0000259" key="1">
    <source>
        <dbReference type="Pfam" id="PF00298"/>
    </source>
</evidence>
<reference evidence="2" key="1">
    <citation type="submission" date="2020-07" db="EMBL/GenBank/DDBJ databases">
        <title>Ethylene signaling mediates host invasion by parasitic plants.</title>
        <authorList>
            <person name="Yoshida S."/>
        </authorList>
    </citation>
    <scope>NUCLEOTIDE SEQUENCE</scope>
    <source>
        <strain evidence="2">Okayama</strain>
    </source>
</reference>
<keyword evidence="2" id="KW-0689">Ribosomal protein</keyword>
<dbReference type="InterPro" id="IPR036769">
    <property type="entry name" value="Ribosomal_uL11_C_sf"/>
</dbReference>
<dbReference type="AlphaFoldDB" id="A0A830CCV0"/>